<reference evidence="1 2" key="1">
    <citation type="submission" date="2021-04" db="EMBL/GenBank/DDBJ databases">
        <title>Genomics, taxonomy and metabolism of representatives of sulfur bacteria of the genus Thiothrix: Thiothrix fructosivorans QT, Thiothrix unzii A1T and three new species, Thiothrix subterranea sp. nov., Thiothrix litoralis sp. nov. and 'Candidatus Thiothrix anitrata' sp. nov.</title>
        <authorList>
            <person name="Ravin N.V."/>
            <person name="Smolyakov D."/>
            <person name="Rudenko T.S."/>
            <person name="Mardanov A.V."/>
            <person name="Beletsky A.V."/>
            <person name="Markov N.D."/>
            <person name="Fomenkov A.I."/>
            <person name="Roberts R.J."/>
            <person name="Karnachuk O.V."/>
            <person name="Novikov A."/>
            <person name="Grabovich M.Y."/>
        </authorList>
    </citation>
    <scope>NUCLEOTIDE SEQUENCE [LARGE SCALE GENOMIC DNA]</scope>
    <source>
        <strain evidence="1 2">AS</strain>
    </source>
</reference>
<proteinExistence type="predicted"/>
<protein>
    <submittedName>
        <fullName evidence="1">Uncharacterized protein</fullName>
    </submittedName>
</protein>
<evidence type="ECO:0000313" key="1">
    <source>
        <dbReference type="EMBL" id="QTR47134.1"/>
    </source>
</evidence>
<gene>
    <name evidence="1" type="ORF">J9253_04110</name>
</gene>
<dbReference type="EMBL" id="CP072801">
    <property type="protein sequence ID" value="QTR47134.1"/>
    <property type="molecule type" value="Genomic_DNA"/>
</dbReference>
<name>A0ABX7WTV5_9GAMM</name>
<evidence type="ECO:0000313" key="2">
    <source>
        <dbReference type="Proteomes" id="UP000672039"/>
    </source>
</evidence>
<organism evidence="1 2">
    <name type="scientific">Thiothrix litoralis</name>
    <dbReference type="NCBI Taxonomy" id="2891210"/>
    <lineage>
        <taxon>Bacteria</taxon>
        <taxon>Pseudomonadati</taxon>
        <taxon>Pseudomonadota</taxon>
        <taxon>Gammaproteobacteria</taxon>
        <taxon>Thiotrichales</taxon>
        <taxon>Thiotrichaceae</taxon>
        <taxon>Thiothrix</taxon>
    </lineage>
</organism>
<dbReference type="Proteomes" id="UP000672039">
    <property type="component" value="Chromosome"/>
</dbReference>
<accession>A0ABX7WTV5</accession>
<dbReference type="RefSeq" id="WP_210223426.1">
    <property type="nucleotide sequence ID" value="NZ_CP072801.1"/>
</dbReference>
<sequence length="136" mass="15440">MRQAGNKLHVVVNAVPVLEFDRSQPIPGHQRLYLDNMDAKMDQGIQINGEFHPTPDPILRSQFVANSMVNALFAENYSLAMALCTWLANRIPDLQMVKAAGDIEADMDVELIFDRDYEKAKTEQGIKFYKPEKSDK</sequence>
<keyword evidence="2" id="KW-1185">Reference proteome</keyword>